<keyword evidence="3" id="KW-1185">Reference proteome</keyword>
<feature type="transmembrane region" description="Helical" evidence="1">
    <location>
        <begin position="12"/>
        <end position="37"/>
    </location>
</feature>
<keyword evidence="1" id="KW-0472">Membrane</keyword>
<proteinExistence type="predicted"/>
<keyword evidence="1" id="KW-1133">Transmembrane helix</keyword>
<evidence type="ECO:0000313" key="2">
    <source>
        <dbReference type="EMBL" id="SPF29682.1"/>
    </source>
</evidence>
<evidence type="ECO:0000256" key="1">
    <source>
        <dbReference type="SAM" id="Phobius"/>
    </source>
</evidence>
<dbReference type="RefSeq" id="WP_108782357.1">
    <property type="nucleotide sequence ID" value="NZ_OMKW01000002.1"/>
</dbReference>
<dbReference type="Proteomes" id="UP000244932">
    <property type="component" value="Unassembled WGS sequence"/>
</dbReference>
<evidence type="ECO:0000313" key="3">
    <source>
        <dbReference type="Proteomes" id="UP000244932"/>
    </source>
</evidence>
<dbReference type="EMBL" id="OMKW01000002">
    <property type="protein sequence ID" value="SPF29682.1"/>
    <property type="molecule type" value="Genomic_DNA"/>
</dbReference>
<name>A0A2R8ABS6_9RHOB</name>
<feature type="transmembrane region" description="Helical" evidence="1">
    <location>
        <begin position="49"/>
        <end position="67"/>
    </location>
</feature>
<reference evidence="2 3" key="1">
    <citation type="submission" date="2018-03" db="EMBL/GenBank/DDBJ databases">
        <authorList>
            <person name="Keele B.F."/>
        </authorList>
    </citation>
    <scope>NUCLEOTIDE SEQUENCE [LARGE SCALE GENOMIC DNA]</scope>
    <source>
        <strain evidence="2 3">CeCT 8812</strain>
    </source>
</reference>
<protein>
    <submittedName>
        <fullName evidence="2">Uncharacterized protein</fullName>
    </submittedName>
</protein>
<gene>
    <name evidence="2" type="ORF">POI8812_01998</name>
</gene>
<dbReference type="AlphaFoldDB" id="A0A2R8ABS6"/>
<organism evidence="2 3">
    <name type="scientific">Pontivivens insulae</name>
    <dbReference type="NCBI Taxonomy" id="1639689"/>
    <lineage>
        <taxon>Bacteria</taxon>
        <taxon>Pseudomonadati</taxon>
        <taxon>Pseudomonadota</taxon>
        <taxon>Alphaproteobacteria</taxon>
        <taxon>Rhodobacterales</taxon>
        <taxon>Paracoccaceae</taxon>
        <taxon>Pontivivens</taxon>
    </lineage>
</organism>
<accession>A0A2R8ABS6</accession>
<keyword evidence="1" id="KW-0812">Transmembrane</keyword>
<sequence length="115" mass="12914">MFEHSSYKTARVLLHIGQVVAALLIMDAIAYQFGYAVVVRTPSDDVMAAYWPTLAGLALAFVLWAMVQMQLALLDLADSNRLILEEMRRMPEGQIADKIEPVFDQPEDAPLRGHR</sequence>